<evidence type="ECO:0000313" key="13">
    <source>
        <dbReference type="EMBL" id="ABP00047.1"/>
    </source>
</evidence>
<dbReference type="Pfam" id="PF00752">
    <property type="entry name" value="XPG_N"/>
    <property type="match status" value="1"/>
</dbReference>
<dbReference type="InterPro" id="IPR036279">
    <property type="entry name" value="5-3_exonuclease_C_sf"/>
</dbReference>
<dbReference type="GO" id="GO:0005634">
    <property type="term" value="C:nucleus"/>
    <property type="evidence" value="ECO:0007669"/>
    <property type="project" value="UniProtKB-SubCell"/>
</dbReference>
<dbReference type="InterPro" id="IPR006086">
    <property type="entry name" value="XPG-I_dom"/>
</dbReference>
<feature type="non-terminal residue" evidence="13">
    <location>
        <position position="333"/>
    </location>
</feature>
<comment type="function">
    <text evidence="10">5'-&gt;3' double-stranded DNA exonuclease which may also possess a cryptic 3'-&gt;5' double-stranded DNA exonuclease activity. Functions in DNA mismatch repair.</text>
</comment>
<feature type="domain" description="XPG N-terminal" evidence="12">
    <location>
        <begin position="1"/>
        <end position="109"/>
    </location>
</feature>
<dbReference type="GO" id="GO:0003677">
    <property type="term" value="F:DNA binding"/>
    <property type="evidence" value="ECO:0007669"/>
    <property type="project" value="UniProtKB-UniRule"/>
</dbReference>
<dbReference type="PANTHER" id="PTHR11081">
    <property type="entry name" value="FLAP ENDONUCLEASE FAMILY MEMBER"/>
    <property type="match status" value="1"/>
</dbReference>
<dbReference type="InterPro" id="IPR029060">
    <property type="entry name" value="PIN-like_dom_sf"/>
</dbReference>
<dbReference type="SMART" id="SM00484">
    <property type="entry name" value="XPGI"/>
    <property type="match status" value="1"/>
</dbReference>
<comment type="cofactor">
    <cofactor evidence="10">
        <name>Mg(2+)</name>
        <dbReference type="ChEBI" id="CHEBI:18420"/>
    </cofactor>
    <text evidence="10">Binds 2 magnesium ions per subunit. They probably participate in the reaction catalyzed by the enzyme. May bind an additional third magnesium ion after substrate binding.</text>
</comment>
<dbReference type="STRING" id="436017.A4S8E2"/>
<gene>
    <name evidence="13" type="ORF">OSTLU_5620</name>
</gene>
<evidence type="ECO:0000256" key="10">
    <source>
        <dbReference type="RuleBase" id="RU910737"/>
    </source>
</evidence>
<protein>
    <recommendedName>
        <fullName evidence="10">Exonuclease 1</fullName>
        <ecNumber evidence="10">3.1.-.-</ecNumber>
    </recommendedName>
</protein>
<sequence length="333" mass="37016">MGIKGLPAVLEPYCERVHVGEYAPGTRCAVDAYSWLHKGAFGCVDALAPGGDRAWERRPGATAPYVKYAVHRANMLRHHGIEPVIVFDGDRAPAKRGEERARRERRAALLERGERARAAGDKEGAFRAFSGAIDVTPEMARELIVALKREKFEFVVAPYEADATIASLALTAKERGGVDLVFTEDSDLVAYGCPRVVFKLEKSGDAKELRLATNKPKSKGPPPLDFTGWDYELFLSLCVLSGCDFLDNIRGLGIKKMYNILNKHRCVDAVFAELRANEKIKDLIAEGYEVEWRKARMIFKHALVWDPHAGALRHLTPVPEHCEFANDLSFLGP</sequence>
<dbReference type="OMA" id="DCITTED"/>
<dbReference type="Gene3D" id="1.10.150.20">
    <property type="entry name" value="5' to 3' exonuclease, C-terminal subdomain"/>
    <property type="match status" value="1"/>
</dbReference>
<proteinExistence type="inferred from homology"/>
<dbReference type="GO" id="GO:0046872">
    <property type="term" value="F:metal ion binding"/>
    <property type="evidence" value="ECO:0007669"/>
    <property type="project" value="UniProtKB-UniRule"/>
</dbReference>
<dbReference type="OrthoDB" id="26491at2759"/>
<dbReference type="GO" id="GO:0006281">
    <property type="term" value="P:DNA repair"/>
    <property type="evidence" value="ECO:0007669"/>
    <property type="project" value="UniProtKB-UniRule"/>
</dbReference>
<keyword evidence="10" id="KW-0479">Metal-binding</keyword>
<evidence type="ECO:0000259" key="12">
    <source>
        <dbReference type="SMART" id="SM00485"/>
    </source>
</evidence>
<dbReference type="Pfam" id="PF00867">
    <property type="entry name" value="XPG_I"/>
    <property type="match status" value="1"/>
</dbReference>
<keyword evidence="8 10" id="KW-0234">DNA repair</keyword>
<evidence type="ECO:0000256" key="3">
    <source>
        <dbReference type="ARBA" id="ARBA00022759"/>
    </source>
</evidence>
<evidence type="ECO:0000256" key="6">
    <source>
        <dbReference type="ARBA" id="ARBA00022839"/>
    </source>
</evidence>
<keyword evidence="2 10" id="KW-0540">Nuclease</keyword>
<dbReference type="HOGENOM" id="CLU_008978_3_0_1"/>
<reference evidence="13 14" key="1">
    <citation type="journal article" date="2007" name="Proc. Natl. Acad. Sci. U.S.A.">
        <title>The tiny eukaryote Ostreococcus provides genomic insights into the paradox of plankton speciation.</title>
        <authorList>
            <person name="Palenik B."/>
            <person name="Grimwood J."/>
            <person name="Aerts A."/>
            <person name="Rouze P."/>
            <person name="Salamov A."/>
            <person name="Putnam N."/>
            <person name="Dupont C."/>
            <person name="Jorgensen R."/>
            <person name="Derelle E."/>
            <person name="Rombauts S."/>
            <person name="Zhou K."/>
            <person name="Otillar R."/>
            <person name="Merchant S.S."/>
            <person name="Podell S."/>
            <person name="Gaasterland T."/>
            <person name="Napoli C."/>
            <person name="Gendler K."/>
            <person name="Manuell A."/>
            <person name="Tai V."/>
            <person name="Vallon O."/>
            <person name="Piganeau G."/>
            <person name="Jancek S."/>
            <person name="Heijde M."/>
            <person name="Jabbari K."/>
            <person name="Bowler C."/>
            <person name="Lohr M."/>
            <person name="Robbens S."/>
            <person name="Werner G."/>
            <person name="Dubchak I."/>
            <person name="Pazour G.J."/>
            <person name="Ren Q."/>
            <person name="Paulsen I."/>
            <person name="Delwiche C."/>
            <person name="Schmutz J."/>
            <person name="Rokhsar D."/>
            <person name="Van de Peer Y."/>
            <person name="Moreau H."/>
            <person name="Grigoriev I.V."/>
        </authorList>
    </citation>
    <scope>NUCLEOTIDE SEQUENCE [LARGE SCALE GENOMIC DNA]</scope>
    <source>
        <strain evidence="13 14">CCE9901</strain>
    </source>
</reference>
<dbReference type="eggNOG" id="KOG2518">
    <property type="taxonomic scope" value="Eukaryota"/>
</dbReference>
<evidence type="ECO:0000256" key="5">
    <source>
        <dbReference type="ARBA" id="ARBA00022801"/>
    </source>
</evidence>
<dbReference type="InterPro" id="IPR006085">
    <property type="entry name" value="XPG_DNA_repair_N"/>
</dbReference>
<keyword evidence="9 10" id="KW-0539">Nucleus</keyword>
<keyword evidence="5 10" id="KW-0378">Hydrolase</keyword>
<dbReference type="EMBL" id="CP000595">
    <property type="protein sequence ID" value="ABP00047.1"/>
    <property type="molecule type" value="Genomic_DNA"/>
</dbReference>
<keyword evidence="4 10" id="KW-0227">DNA damage</keyword>
<keyword evidence="14" id="KW-1185">Reference proteome</keyword>
<dbReference type="GeneID" id="5005690"/>
<dbReference type="Gene3D" id="3.40.50.1010">
    <property type="entry name" value="5'-nuclease"/>
    <property type="match status" value="1"/>
</dbReference>
<feature type="domain" description="XPG-I" evidence="11">
    <location>
        <begin position="153"/>
        <end position="226"/>
    </location>
</feature>
<dbReference type="SUPFAM" id="SSF47807">
    <property type="entry name" value="5' to 3' exonuclease, C-terminal subdomain"/>
    <property type="match status" value="1"/>
</dbReference>
<dbReference type="InterPro" id="IPR044752">
    <property type="entry name" value="PIN-like_EXO1"/>
</dbReference>
<keyword evidence="10" id="KW-0267">Excision nuclease</keyword>
<dbReference type="PANTHER" id="PTHR11081:SF8">
    <property type="entry name" value="EXONUCLEASE 1"/>
    <property type="match status" value="1"/>
</dbReference>
<dbReference type="GO" id="GO:0035312">
    <property type="term" value="F:5'-3' DNA exonuclease activity"/>
    <property type="evidence" value="ECO:0007669"/>
    <property type="project" value="UniProtKB-UniRule"/>
</dbReference>
<keyword evidence="3" id="KW-0255">Endonuclease</keyword>
<evidence type="ECO:0000313" key="14">
    <source>
        <dbReference type="Proteomes" id="UP000001568"/>
    </source>
</evidence>
<dbReference type="CDD" id="cd09901">
    <property type="entry name" value="H3TH_FEN1-like"/>
    <property type="match status" value="1"/>
</dbReference>
<keyword evidence="6 10" id="KW-0269">Exonuclease</keyword>
<dbReference type="Proteomes" id="UP000001568">
    <property type="component" value="Chromosome 15"/>
</dbReference>
<evidence type="ECO:0000256" key="9">
    <source>
        <dbReference type="ARBA" id="ARBA00023242"/>
    </source>
</evidence>
<dbReference type="CDD" id="cd09857">
    <property type="entry name" value="PIN_EXO1"/>
    <property type="match status" value="1"/>
</dbReference>
<name>A4S8E2_OSTLU</name>
<dbReference type="SUPFAM" id="SSF88723">
    <property type="entry name" value="PIN domain-like"/>
    <property type="match status" value="1"/>
</dbReference>
<dbReference type="FunFam" id="3.40.50.1010:FF:000111">
    <property type="entry name" value="Exonuclease 1"/>
    <property type="match status" value="1"/>
</dbReference>
<dbReference type="PRINTS" id="PR00853">
    <property type="entry name" value="XPGRADSUPER"/>
</dbReference>
<dbReference type="RefSeq" id="XP_001421753.1">
    <property type="nucleotide sequence ID" value="XM_001421716.1"/>
</dbReference>
<evidence type="ECO:0000256" key="2">
    <source>
        <dbReference type="ARBA" id="ARBA00022722"/>
    </source>
</evidence>
<evidence type="ECO:0000256" key="4">
    <source>
        <dbReference type="ARBA" id="ARBA00022763"/>
    </source>
</evidence>
<dbReference type="GO" id="GO:0017108">
    <property type="term" value="F:5'-flap endonuclease activity"/>
    <property type="evidence" value="ECO:0007669"/>
    <property type="project" value="TreeGrafter"/>
</dbReference>
<dbReference type="KEGG" id="olu:OSTLU_5620"/>
<dbReference type="InterPro" id="IPR006084">
    <property type="entry name" value="XPG/Rad2"/>
</dbReference>
<dbReference type="AlphaFoldDB" id="A4S8E2"/>
<comment type="similarity">
    <text evidence="10">Belongs to the XPG/RAD2 endonuclease family. EXO1 subfamily.</text>
</comment>
<evidence type="ECO:0000256" key="1">
    <source>
        <dbReference type="ARBA" id="ARBA00004123"/>
    </source>
</evidence>
<dbReference type="SMART" id="SM00485">
    <property type="entry name" value="XPGN"/>
    <property type="match status" value="1"/>
</dbReference>
<dbReference type="Gramene" id="ABP00047">
    <property type="protein sequence ID" value="ABP00047"/>
    <property type="gene ID" value="OSTLU_5620"/>
</dbReference>
<evidence type="ECO:0000256" key="8">
    <source>
        <dbReference type="ARBA" id="ARBA00023204"/>
    </source>
</evidence>
<dbReference type="EC" id="3.1.-.-" evidence="10"/>
<accession>A4S8E2</accession>
<keyword evidence="7 10" id="KW-0238">DNA-binding</keyword>
<keyword evidence="10" id="KW-0460">Magnesium</keyword>
<comment type="subcellular location">
    <subcellularLocation>
        <location evidence="1 10">Nucleus</location>
    </subcellularLocation>
</comment>
<organism evidence="13 14">
    <name type="scientific">Ostreococcus lucimarinus (strain CCE9901)</name>
    <dbReference type="NCBI Taxonomy" id="436017"/>
    <lineage>
        <taxon>Eukaryota</taxon>
        <taxon>Viridiplantae</taxon>
        <taxon>Chlorophyta</taxon>
        <taxon>Mamiellophyceae</taxon>
        <taxon>Mamiellales</taxon>
        <taxon>Bathycoccaceae</taxon>
        <taxon>Ostreococcus</taxon>
    </lineage>
</organism>
<evidence type="ECO:0000259" key="11">
    <source>
        <dbReference type="SMART" id="SM00484"/>
    </source>
</evidence>
<evidence type="ECO:0000256" key="7">
    <source>
        <dbReference type="ARBA" id="ARBA00023125"/>
    </source>
</evidence>
<keyword evidence="10" id="KW-0228">DNA excision</keyword>